<dbReference type="InterPro" id="IPR001610">
    <property type="entry name" value="PAC"/>
</dbReference>
<dbReference type="NCBIfam" id="TIGR00254">
    <property type="entry name" value="GGDEF"/>
    <property type="match status" value="1"/>
</dbReference>
<dbReference type="CDD" id="cd12915">
    <property type="entry name" value="PDC2_DGC_like"/>
    <property type="match status" value="1"/>
</dbReference>
<protein>
    <recommendedName>
        <fullName evidence="1">diguanylate cyclase</fullName>
        <ecNumber evidence="1">2.7.7.65</ecNumber>
    </recommendedName>
</protein>
<dbReference type="EMBL" id="RCZP01000013">
    <property type="protein sequence ID" value="TPG55468.1"/>
    <property type="molecule type" value="Genomic_DNA"/>
</dbReference>
<dbReference type="AlphaFoldDB" id="A0A502G0U4"/>
<dbReference type="InterPro" id="IPR050469">
    <property type="entry name" value="Diguanylate_Cyclase"/>
</dbReference>
<evidence type="ECO:0000256" key="3">
    <source>
        <dbReference type="SAM" id="Coils"/>
    </source>
</evidence>
<comment type="catalytic activity">
    <reaction evidence="2">
        <text>2 GTP = 3',3'-c-di-GMP + 2 diphosphate</text>
        <dbReference type="Rhea" id="RHEA:24898"/>
        <dbReference type="ChEBI" id="CHEBI:33019"/>
        <dbReference type="ChEBI" id="CHEBI:37565"/>
        <dbReference type="ChEBI" id="CHEBI:58805"/>
        <dbReference type="EC" id="2.7.7.65"/>
    </reaction>
</comment>
<dbReference type="InterPro" id="IPR035965">
    <property type="entry name" value="PAS-like_dom_sf"/>
</dbReference>
<dbReference type="InterPro" id="IPR000014">
    <property type="entry name" value="PAS"/>
</dbReference>
<feature type="domain" description="GGDEF" evidence="7">
    <location>
        <begin position="480"/>
        <end position="619"/>
    </location>
</feature>
<evidence type="ECO:0000313" key="8">
    <source>
        <dbReference type="EMBL" id="TPG55468.1"/>
    </source>
</evidence>
<dbReference type="CDD" id="cd01949">
    <property type="entry name" value="GGDEF"/>
    <property type="match status" value="1"/>
</dbReference>
<evidence type="ECO:0000313" key="9">
    <source>
        <dbReference type="Proteomes" id="UP000317078"/>
    </source>
</evidence>
<dbReference type="SMART" id="SM00091">
    <property type="entry name" value="PAS"/>
    <property type="match status" value="1"/>
</dbReference>
<feature type="coiled-coil region" evidence="3">
    <location>
        <begin position="304"/>
        <end position="331"/>
    </location>
</feature>
<evidence type="ECO:0000256" key="4">
    <source>
        <dbReference type="SAM" id="Phobius"/>
    </source>
</evidence>
<accession>A0A502G0U4</accession>
<keyword evidence="4" id="KW-1133">Transmembrane helix</keyword>
<dbReference type="EC" id="2.7.7.65" evidence="1"/>
<dbReference type="Pfam" id="PF22588">
    <property type="entry name" value="dCache_1_like"/>
    <property type="match status" value="1"/>
</dbReference>
<dbReference type="SMART" id="SM00086">
    <property type="entry name" value="PAC"/>
    <property type="match status" value="1"/>
</dbReference>
<name>A0A502G0U4_9PROT</name>
<gene>
    <name evidence="8" type="ORF">EAH89_14530</name>
</gene>
<dbReference type="GO" id="GO:0043709">
    <property type="term" value="P:cell adhesion involved in single-species biofilm formation"/>
    <property type="evidence" value="ECO:0007669"/>
    <property type="project" value="TreeGrafter"/>
</dbReference>
<dbReference type="Pfam" id="PF08447">
    <property type="entry name" value="PAS_3"/>
    <property type="match status" value="1"/>
</dbReference>
<dbReference type="NCBIfam" id="TIGR00229">
    <property type="entry name" value="sensory_box"/>
    <property type="match status" value="1"/>
</dbReference>
<dbReference type="InterPro" id="IPR054327">
    <property type="entry name" value="His-kinase-like_sensor"/>
</dbReference>
<dbReference type="Proteomes" id="UP000317078">
    <property type="component" value="Unassembled WGS sequence"/>
</dbReference>
<keyword evidence="3" id="KW-0175">Coiled coil</keyword>
<reference evidence="8 9" key="1">
    <citation type="journal article" date="2019" name="Environ. Microbiol.">
        <title>Species interactions and distinct microbial communities in high Arctic permafrost affected cryosols are associated with the CH4 and CO2 gas fluxes.</title>
        <authorList>
            <person name="Altshuler I."/>
            <person name="Hamel J."/>
            <person name="Turney S."/>
            <person name="Magnuson E."/>
            <person name="Levesque R."/>
            <person name="Greer C."/>
            <person name="Whyte L.G."/>
        </authorList>
    </citation>
    <scope>NUCLEOTIDE SEQUENCE [LARGE SCALE GENOMIC DNA]</scope>
    <source>
        <strain evidence="8 9">S9.3B</strain>
    </source>
</reference>
<dbReference type="FunFam" id="3.30.70.270:FF:000001">
    <property type="entry name" value="Diguanylate cyclase domain protein"/>
    <property type="match status" value="1"/>
</dbReference>
<sequence length="647" mass="69076">MAARLSPWHVVLAALGVTCCVGALAFFSIAQIRHDAWEEARVEGRNLVGLLSREVGRTLHSFDLSLRAAAENASLPGLAEVPLEIRQAAVFERAATSAGPGAILILDEAGNIALDSRSEPPRIANFSDWEAFRVHGDGLVDGLFVGVPTPAQLRGGWILPMSRAIRAADGRFQGVVLGGIDLAVLLEAFAGIQLGANGSSTLHRRDGATMLRMPFDPRDIGRNVAGGRAFQRFLETESGEFSAQSALDGAERLYIFSQVSGLPLIVNVARGTSDLARGWHQRAWLPAAALGAVLVALSFATWLLVRELRRRERVEAALSESEAKFRLLAENSYDMVTRIGSDGVRRYVSPASVRLLGRRPEELVGKRPQEIVHPADLEILSAAVVPLRRGEVDEATIAYRVLRSDDRWVWLESTVKVVFDPVSGARDGLVAITRDTTERKAVEERLTRLASMDGLTGIANRRAFDEALLHEWHHAARTGYPVSLLMIDVDRFKALNDSQGHLKGDECLRAIAEALGGSACRRGDLAARYGGEEFVLLLPDADAAGAAAVAERVRAAVEGLRIPHPEGGLGGVVTVSVGAATTWPSAALPPAVADLAGAADGCLYEAKLAGRNRVVGTVLGDAPPAARDPAARAPRPVAIRQAVPAGE</sequence>
<feature type="domain" description="PAS" evidence="5">
    <location>
        <begin position="321"/>
        <end position="391"/>
    </location>
</feature>
<evidence type="ECO:0000259" key="7">
    <source>
        <dbReference type="PROSITE" id="PS50887"/>
    </source>
</evidence>
<feature type="transmembrane region" description="Helical" evidence="4">
    <location>
        <begin position="283"/>
        <end position="305"/>
    </location>
</feature>
<dbReference type="CDD" id="cd12914">
    <property type="entry name" value="PDC1_DGC_like"/>
    <property type="match status" value="1"/>
</dbReference>
<dbReference type="GO" id="GO:0005886">
    <property type="term" value="C:plasma membrane"/>
    <property type="evidence" value="ECO:0007669"/>
    <property type="project" value="TreeGrafter"/>
</dbReference>
<dbReference type="InterPro" id="IPR029787">
    <property type="entry name" value="Nucleotide_cyclase"/>
</dbReference>
<keyword evidence="4" id="KW-0472">Membrane</keyword>
<dbReference type="InterPro" id="IPR043128">
    <property type="entry name" value="Rev_trsase/Diguanyl_cyclase"/>
</dbReference>
<dbReference type="Gene3D" id="3.30.70.270">
    <property type="match status" value="1"/>
</dbReference>
<dbReference type="GO" id="GO:0052621">
    <property type="term" value="F:diguanylate cyclase activity"/>
    <property type="evidence" value="ECO:0007669"/>
    <property type="project" value="UniProtKB-EC"/>
</dbReference>
<dbReference type="PANTHER" id="PTHR45138">
    <property type="entry name" value="REGULATORY COMPONENTS OF SENSORY TRANSDUCTION SYSTEM"/>
    <property type="match status" value="1"/>
</dbReference>
<feature type="domain" description="PAC" evidence="6">
    <location>
        <begin position="395"/>
        <end position="448"/>
    </location>
</feature>
<keyword evidence="4" id="KW-0812">Transmembrane</keyword>
<dbReference type="Gene3D" id="3.30.450.20">
    <property type="entry name" value="PAS domain"/>
    <property type="match status" value="3"/>
</dbReference>
<dbReference type="PROSITE" id="PS50113">
    <property type="entry name" value="PAC"/>
    <property type="match status" value="1"/>
</dbReference>
<dbReference type="SMART" id="SM00267">
    <property type="entry name" value="GGDEF"/>
    <property type="match status" value="1"/>
</dbReference>
<comment type="caution">
    <text evidence="8">The sequence shown here is derived from an EMBL/GenBank/DDBJ whole genome shotgun (WGS) entry which is preliminary data.</text>
</comment>
<evidence type="ECO:0000256" key="1">
    <source>
        <dbReference type="ARBA" id="ARBA00012528"/>
    </source>
</evidence>
<dbReference type="PROSITE" id="PS50112">
    <property type="entry name" value="PAS"/>
    <property type="match status" value="1"/>
</dbReference>
<dbReference type="PROSITE" id="PS50887">
    <property type="entry name" value="GGDEF"/>
    <property type="match status" value="1"/>
</dbReference>
<dbReference type="InterPro" id="IPR013655">
    <property type="entry name" value="PAS_fold_3"/>
</dbReference>
<proteinExistence type="predicted"/>
<dbReference type="InterPro" id="IPR000700">
    <property type="entry name" value="PAS-assoc_C"/>
</dbReference>
<dbReference type="CDD" id="cd00130">
    <property type="entry name" value="PAS"/>
    <property type="match status" value="1"/>
</dbReference>
<dbReference type="PANTHER" id="PTHR45138:SF9">
    <property type="entry name" value="DIGUANYLATE CYCLASE DGCM-RELATED"/>
    <property type="match status" value="1"/>
</dbReference>
<dbReference type="SUPFAM" id="SSF55073">
    <property type="entry name" value="Nucleotide cyclase"/>
    <property type="match status" value="1"/>
</dbReference>
<dbReference type="Pfam" id="PF00990">
    <property type="entry name" value="GGDEF"/>
    <property type="match status" value="1"/>
</dbReference>
<evidence type="ECO:0000259" key="6">
    <source>
        <dbReference type="PROSITE" id="PS50113"/>
    </source>
</evidence>
<dbReference type="InterPro" id="IPR000160">
    <property type="entry name" value="GGDEF_dom"/>
</dbReference>
<evidence type="ECO:0000256" key="2">
    <source>
        <dbReference type="ARBA" id="ARBA00034247"/>
    </source>
</evidence>
<dbReference type="GO" id="GO:1902201">
    <property type="term" value="P:negative regulation of bacterial-type flagellum-dependent cell motility"/>
    <property type="evidence" value="ECO:0007669"/>
    <property type="project" value="TreeGrafter"/>
</dbReference>
<organism evidence="8 9">
    <name type="scientific">Muricoccus nepalensis</name>
    <dbReference type="NCBI Taxonomy" id="1854500"/>
    <lineage>
        <taxon>Bacteria</taxon>
        <taxon>Pseudomonadati</taxon>
        <taxon>Pseudomonadota</taxon>
        <taxon>Alphaproteobacteria</taxon>
        <taxon>Acetobacterales</taxon>
        <taxon>Roseomonadaceae</taxon>
        <taxon>Muricoccus</taxon>
    </lineage>
</organism>
<evidence type="ECO:0000259" key="5">
    <source>
        <dbReference type="PROSITE" id="PS50112"/>
    </source>
</evidence>
<keyword evidence="9" id="KW-1185">Reference proteome</keyword>
<dbReference type="SUPFAM" id="SSF55785">
    <property type="entry name" value="PYP-like sensor domain (PAS domain)"/>
    <property type="match status" value="1"/>
</dbReference>